<protein>
    <recommendedName>
        <fullName evidence="2">Alkyl hydroperoxide reductase subunit C/ Thiol specific antioxidant domain-containing protein</fullName>
    </recommendedName>
</protein>
<evidence type="ECO:0000313" key="4">
    <source>
        <dbReference type="Proteomes" id="UP000015102"/>
    </source>
</evidence>
<feature type="transmembrane region" description="Helical" evidence="1">
    <location>
        <begin position="12"/>
        <end position="33"/>
    </location>
</feature>
<dbReference type="GO" id="GO:0016491">
    <property type="term" value="F:oxidoreductase activity"/>
    <property type="evidence" value="ECO:0007669"/>
    <property type="project" value="InterPro"/>
</dbReference>
<proteinExistence type="predicted"/>
<dbReference type="AlphaFoldDB" id="T1GV88"/>
<feature type="domain" description="Alkyl hydroperoxide reductase subunit C/ Thiol specific antioxidant" evidence="2">
    <location>
        <begin position="39"/>
        <end position="93"/>
    </location>
</feature>
<dbReference type="Gene3D" id="3.40.30.10">
    <property type="entry name" value="Glutaredoxin"/>
    <property type="match status" value="1"/>
</dbReference>
<organism evidence="3 4">
    <name type="scientific">Megaselia scalaris</name>
    <name type="common">Humpbacked fly</name>
    <name type="synonym">Phora scalaris</name>
    <dbReference type="NCBI Taxonomy" id="36166"/>
    <lineage>
        <taxon>Eukaryota</taxon>
        <taxon>Metazoa</taxon>
        <taxon>Ecdysozoa</taxon>
        <taxon>Arthropoda</taxon>
        <taxon>Hexapoda</taxon>
        <taxon>Insecta</taxon>
        <taxon>Pterygota</taxon>
        <taxon>Neoptera</taxon>
        <taxon>Endopterygota</taxon>
        <taxon>Diptera</taxon>
        <taxon>Brachycera</taxon>
        <taxon>Muscomorpha</taxon>
        <taxon>Platypezoidea</taxon>
        <taxon>Phoridae</taxon>
        <taxon>Megaseliini</taxon>
        <taxon>Megaselia</taxon>
    </lineage>
</organism>
<dbReference type="GO" id="GO:0016209">
    <property type="term" value="F:antioxidant activity"/>
    <property type="evidence" value="ECO:0007669"/>
    <property type="project" value="InterPro"/>
</dbReference>
<reference evidence="4" key="1">
    <citation type="submission" date="2013-02" db="EMBL/GenBank/DDBJ databases">
        <authorList>
            <person name="Hughes D."/>
        </authorList>
    </citation>
    <scope>NUCLEOTIDE SEQUENCE</scope>
    <source>
        <strain>Durham</strain>
        <strain evidence="4">NC isolate 2 -- Noor lab</strain>
    </source>
</reference>
<dbReference type="Proteomes" id="UP000015102">
    <property type="component" value="Unassembled WGS sequence"/>
</dbReference>
<accession>T1GV88</accession>
<dbReference type="HOGENOM" id="CLU_2405690_0_0_1"/>
<dbReference type="EnsemblMetazoa" id="MESCA007677-RA">
    <property type="protein sequence ID" value="MESCA007677-PA"/>
    <property type="gene ID" value="MESCA007677"/>
</dbReference>
<evidence type="ECO:0000256" key="1">
    <source>
        <dbReference type="SAM" id="Phobius"/>
    </source>
</evidence>
<evidence type="ECO:0000313" key="3">
    <source>
        <dbReference type="EnsemblMetazoa" id="MESCA007677-PA"/>
    </source>
</evidence>
<dbReference type="SUPFAM" id="SSF52833">
    <property type="entry name" value="Thioredoxin-like"/>
    <property type="match status" value="1"/>
</dbReference>
<sequence>MLSQAGTTLLAGFAGTAGHYAWIGVLSFLLCLVSSDSTQGPIHFHSWLGSGWGILFSHPKDFTPVCTTELGAVARLAPEWAKRNTKVLGLSVD</sequence>
<keyword evidence="1" id="KW-0472">Membrane</keyword>
<keyword evidence="1" id="KW-0812">Transmembrane</keyword>
<dbReference type="InterPro" id="IPR000866">
    <property type="entry name" value="AhpC/TSA"/>
</dbReference>
<keyword evidence="4" id="KW-1185">Reference proteome</keyword>
<name>T1GV88_MEGSC</name>
<dbReference type="OMA" id="CDEYSHA"/>
<dbReference type="InterPro" id="IPR036249">
    <property type="entry name" value="Thioredoxin-like_sf"/>
</dbReference>
<evidence type="ECO:0000259" key="2">
    <source>
        <dbReference type="Pfam" id="PF00578"/>
    </source>
</evidence>
<dbReference type="Pfam" id="PF00578">
    <property type="entry name" value="AhpC-TSA"/>
    <property type="match status" value="1"/>
</dbReference>
<dbReference type="EMBL" id="CAQQ02146471">
    <property type="status" value="NOT_ANNOTATED_CDS"/>
    <property type="molecule type" value="Genomic_DNA"/>
</dbReference>
<reference evidence="3" key="2">
    <citation type="submission" date="2015-06" db="UniProtKB">
        <authorList>
            <consortium name="EnsemblMetazoa"/>
        </authorList>
    </citation>
    <scope>IDENTIFICATION</scope>
</reference>
<keyword evidence="1" id="KW-1133">Transmembrane helix</keyword>
<dbReference type="STRING" id="36166.T1GV88"/>